<organism evidence="2">
    <name type="scientific">Spongospora subterranea</name>
    <dbReference type="NCBI Taxonomy" id="70186"/>
    <lineage>
        <taxon>Eukaryota</taxon>
        <taxon>Sar</taxon>
        <taxon>Rhizaria</taxon>
        <taxon>Endomyxa</taxon>
        <taxon>Phytomyxea</taxon>
        <taxon>Plasmodiophorida</taxon>
        <taxon>Plasmodiophoridae</taxon>
        <taxon>Spongospora</taxon>
    </lineage>
</organism>
<feature type="non-terminal residue" evidence="2">
    <location>
        <position position="214"/>
    </location>
</feature>
<sequence>IPHFGRSAIMTSWLLLPLLLLAFAPHVLSVNQRRSLTEYEPSDSIYNNPVENAALRGWNVAMAPNSLKHFVMLKNIQVDAHCNVIVSVKELSEEIFQQASQESHPYPNCPYDDIELLVAEIDDDTTINEDGSYKRVEIMFTPYGNNIHYLARKVFSSTEIKRLALRQQRKVHQQKNIWIPCPHSFQIVFQNYGINGHRTLQMQDLINCVPAEWP</sequence>
<keyword evidence="1" id="KW-0732">Signal</keyword>
<feature type="non-terminal residue" evidence="2">
    <location>
        <position position="1"/>
    </location>
</feature>
<feature type="signal peptide" evidence="1">
    <location>
        <begin position="1"/>
        <end position="29"/>
    </location>
</feature>
<name>A0A0H5QZ45_9EUKA</name>
<protein>
    <submittedName>
        <fullName evidence="2">Uncharacterized protein</fullName>
    </submittedName>
</protein>
<evidence type="ECO:0000313" key="2">
    <source>
        <dbReference type="EMBL" id="CRZ06966.1"/>
    </source>
</evidence>
<evidence type="ECO:0000256" key="1">
    <source>
        <dbReference type="SAM" id="SignalP"/>
    </source>
</evidence>
<accession>A0A0H5QZ45</accession>
<reference evidence="2" key="1">
    <citation type="submission" date="2015-04" db="EMBL/GenBank/DDBJ databases">
        <title>The genome sequence of the plant pathogenic Rhizarian Plasmodiophora brassicae reveals insights in its biotrophic life cycle and the origin of chitin synthesis.</title>
        <authorList>
            <person name="Schwelm A."/>
            <person name="Fogelqvist J."/>
            <person name="Knaust A."/>
            <person name="Julke S."/>
            <person name="Lilja T."/>
            <person name="Dhandapani V."/>
            <person name="Bonilla-Rosso G."/>
            <person name="Karlsson M."/>
            <person name="Shevchenko A."/>
            <person name="Choi S.R."/>
            <person name="Kim H.G."/>
            <person name="Park J.Y."/>
            <person name="Lim Y.P."/>
            <person name="Ludwig-Muller J."/>
            <person name="Dixelius C."/>
        </authorList>
    </citation>
    <scope>NUCLEOTIDE SEQUENCE</scope>
    <source>
        <tissue evidence="2">Potato root galls</tissue>
    </source>
</reference>
<dbReference type="EMBL" id="HACM01006524">
    <property type="protein sequence ID" value="CRZ06966.1"/>
    <property type="molecule type" value="Transcribed_RNA"/>
</dbReference>
<dbReference type="AlphaFoldDB" id="A0A0H5QZ45"/>
<feature type="chain" id="PRO_5005222882" evidence="1">
    <location>
        <begin position="30"/>
        <end position="214"/>
    </location>
</feature>
<proteinExistence type="predicted"/>